<dbReference type="GO" id="GO:0003677">
    <property type="term" value="F:DNA binding"/>
    <property type="evidence" value="ECO:0007669"/>
    <property type="project" value="InterPro"/>
</dbReference>
<accession>X0SC68</accession>
<feature type="domain" description="HTH cro/C1-type" evidence="1">
    <location>
        <begin position="52"/>
        <end position="106"/>
    </location>
</feature>
<comment type="caution">
    <text evidence="2">The sequence shown here is derived from an EMBL/GenBank/DDBJ whole genome shotgun (WGS) entry which is preliminary data.</text>
</comment>
<dbReference type="SUPFAM" id="SSF47413">
    <property type="entry name" value="lambda repressor-like DNA-binding domains"/>
    <property type="match status" value="1"/>
</dbReference>
<dbReference type="InterPro" id="IPR001387">
    <property type="entry name" value="Cro/C1-type_HTH"/>
</dbReference>
<proteinExistence type="predicted"/>
<dbReference type="InterPro" id="IPR010982">
    <property type="entry name" value="Lambda_DNA-bd_dom_sf"/>
</dbReference>
<gene>
    <name evidence="2" type="ORF">S01H1_17525</name>
</gene>
<reference evidence="2" key="1">
    <citation type="journal article" date="2014" name="Front. Microbiol.">
        <title>High frequency of phylogenetically diverse reductive dehalogenase-homologous genes in deep subseafloor sedimentary metagenomes.</title>
        <authorList>
            <person name="Kawai M."/>
            <person name="Futagami T."/>
            <person name="Toyoda A."/>
            <person name="Takaki Y."/>
            <person name="Nishi S."/>
            <person name="Hori S."/>
            <person name="Arai W."/>
            <person name="Tsubouchi T."/>
            <person name="Morono Y."/>
            <person name="Uchiyama I."/>
            <person name="Ito T."/>
            <person name="Fujiyama A."/>
            <person name="Inagaki F."/>
            <person name="Takami H."/>
        </authorList>
    </citation>
    <scope>NUCLEOTIDE SEQUENCE</scope>
    <source>
        <strain evidence="2">Expedition CK06-06</strain>
    </source>
</reference>
<dbReference type="CDD" id="cd00093">
    <property type="entry name" value="HTH_XRE"/>
    <property type="match status" value="1"/>
</dbReference>
<evidence type="ECO:0000313" key="2">
    <source>
        <dbReference type="EMBL" id="GAF72766.1"/>
    </source>
</evidence>
<sequence>MANGSPDSSPLAEEIARLTAQAAALTALVKRVDTAKQDNVWFLDKKVIATCLRRARADAAVGQKVVAGFLQCAESALAAWEGGRNPPPLKYILRLAVLYGVPVSYLCGHDNGVKEQT</sequence>
<dbReference type="EMBL" id="BARS01009305">
    <property type="protein sequence ID" value="GAF72766.1"/>
    <property type="molecule type" value="Genomic_DNA"/>
</dbReference>
<dbReference type="PROSITE" id="PS50943">
    <property type="entry name" value="HTH_CROC1"/>
    <property type="match status" value="1"/>
</dbReference>
<dbReference type="SMART" id="SM00530">
    <property type="entry name" value="HTH_XRE"/>
    <property type="match status" value="1"/>
</dbReference>
<dbReference type="Pfam" id="PF13560">
    <property type="entry name" value="HTH_31"/>
    <property type="match status" value="1"/>
</dbReference>
<evidence type="ECO:0000259" key="1">
    <source>
        <dbReference type="PROSITE" id="PS50943"/>
    </source>
</evidence>
<protein>
    <recommendedName>
        <fullName evidence="1">HTH cro/C1-type domain-containing protein</fullName>
    </recommendedName>
</protein>
<dbReference type="Gene3D" id="1.10.260.40">
    <property type="entry name" value="lambda repressor-like DNA-binding domains"/>
    <property type="match status" value="1"/>
</dbReference>
<name>X0SC68_9ZZZZ</name>
<organism evidence="2">
    <name type="scientific">marine sediment metagenome</name>
    <dbReference type="NCBI Taxonomy" id="412755"/>
    <lineage>
        <taxon>unclassified sequences</taxon>
        <taxon>metagenomes</taxon>
        <taxon>ecological metagenomes</taxon>
    </lineage>
</organism>
<dbReference type="AlphaFoldDB" id="X0SC68"/>